<evidence type="ECO:0000313" key="1">
    <source>
        <dbReference type="EMBL" id="CAJ2671092.1"/>
    </source>
</evidence>
<accession>A0ACB0LNF5</accession>
<proteinExistence type="predicted"/>
<organism evidence="1 2">
    <name type="scientific">Trifolium pratense</name>
    <name type="common">Red clover</name>
    <dbReference type="NCBI Taxonomy" id="57577"/>
    <lineage>
        <taxon>Eukaryota</taxon>
        <taxon>Viridiplantae</taxon>
        <taxon>Streptophyta</taxon>
        <taxon>Embryophyta</taxon>
        <taxon>Tracheophyta</taxon>
        <taxon>Spermatophyta</taxon>
        <taxon>Magnoliopsida</taxon>
        <taxon>eudicotyledons</taxon>
        <taxon>Gunneridae</taxon>
        <taxon>Pentapetalae</taxon>
        <taxon>rosids</taxon>
        <taxon>fabids</taxon>
        <taxon>Fabales</taxon>
        <taxon>Fabaceae</taxon>
        <taxon>Papilionoideae</taxon>
        <taxon>50 kb inversion clade</taxon>
        <taxon>NPAAA clade</taxon>
        <taxon>Hologalegina</taxon>
        <taxon>IRL clade</taxon>
        <taxon>Trifolieae</taxon>
        <taxon>Trifolium</taxon>
    </lineage>
</organism>
<dbReference type="Proteomes" id="UP001177021">
    <property type="component" value="Unassembled WGS sequence"/>
</dbReference>
<gene>
    <name evidence="1" type="ORF">MILVUS5_LOCUS35011</name>
</gene>
<reference evidence="1" key="1">
    <citation type="submission" date="2023-10" db="EMBL/GenBank/DDBJ databases">
        <authorList>
            <person name="Rodriguez Cubillos JULIANA M."/>
            <person name="De Vega J."/>
        </authorList>
    </citation>
    <scope>NUCLEOTIDE SEQUENCE</scope>
</reference>
<keyword evidence="2" id="KW-1185">Reference proteome</keyword>
<protein>
    <submittedName>
        <fullName evidence="1">Uncharacterized protein</fullName>
    </submittedName>
</protein>
<comment type="caution">
    <text evidence="1">The sequence shown here is derived from an EMBL/GenBank/DDBJ whole genome shotgun (WGS) entry which is preliminary data.</text>
</comment>
<evidence type="ECO:0000313" key="2">
    <source>
        <dbReference type="Proteomes" id="UP001177021"/>
    </source>
</evidence>
<dbReference type="EMBL" id="CASHSV030000615">
    <property type="protein sequence ID" value="CAJ2671092.1"/>
    <property type="molecule type" value="Genomic_DNA"/>
</dbReference>
<sequence>MLPYQTLEEYSKYALARNLTFGETLWFNYSAKKSDFVLHCHNTLFLCLFYSIAPIPFLLIELSGYKKLNKYKIQPLVKRTFLEMFKCYKYVMWTFIIAVGPIQIISYPTIKWLGIRTGLPLPSGWELFWQLLVYVLIEDYVSYWIHKWLHCKWAYENIHKVHHEYRTPIGLSAPYAHWAEIFILGFPAFLGPALIPGHIITYWLWFILRQLEAIETHSGYDFPWSPTKYIPFYGGPEYHDYHHYVGGRSQCNYASVFTYCDYIYGTYKGYQYKKRIYEKINPTYTSIAQNYKVD</sequence>
<name>A0ACB0LNF5_TRIPR</name>